<sequence>MSAIAHIKYLVKKYQGYWTVSSSGKANGEFANRGEACHSALQDGIRVGNLGHDVKIETPEQNGDNRTVWTSGDKK</sequence>
<organism evidence="2 3">
    <name type="scientific">Skermanella aerolata</name>
    <dbReference type="NCBI Taxonomy" id="393310"/>
    <lineage>
        <taxon>Bacteria</taxon>
        <taxon>Pseudomonadati</taxon>
        <taxon>Pseudomonadota</taxon>
        <taxon>Alphaproteobacteria</taxon>
        <taxon>Rhodospirillales</taxon>
        <taxon>Azospirillaceae</taxon>
        <taxon>Skermanella</taxon>
    </lineage>
</organism>
<feature type="compositionally biased region" description="Polar residues" evidence="1">
    <location>
        <begin position="59"/>
        <end position="75"/>
    </location>
</feature>
<name>A0A512DT81_9PROT</name>
<dbReference type="Proteomes" id="UP000321523">
    <property type="component" value="Unassembled WGS sequence"/>
</dbReference>
<accession>A0A512DT81</accession>
<evidence type="ECO:0000256" key="1">
    <source>
        <dbReference type="SAM" id="MobiDB-lite"/>
    </source>
</evidence>
<protein>
    <recommendedName>
        <fullName evidence="4">DUF2188 domain-containing protein</fullName>
    </recommendedName>
</protein>
<gene>
    <name evidence="2" type="ORF">SAE02_35680</name>
</gene>
<dbReference type="RefSeq" id="WP_147040595.1">
    <property type="nucleotide sequence ID" value="NZ_BJYZ01000016.1"/>
</dbReference>
<dbReference type="EMBL" id="BJYZ01000016">
    <property type="protein sequence ID" value="GEO39420.1"/>
    <property type="molecule type" value="Genomic_DNA"/>
</dbReference>
<proteinExistence type="predicted"/>
<reference evidence="2 3" key="1">
    <citation type="submission" date="2019-07" db="EMBL/GenBank/DDBJ databases">
        <title>Whole genome shotgun sequence of Skermanella aerolata NBRC 106429.</title>
        <authorList>
            <person name="Hosoyama A."/>
            <person name="Uohara A."/>
            <person name="Ohji S."/>
            <person name="Ichikawa N."/>
        </authorList>
    </citation>
    <scope>NUCLEOTIDE SEQUENCE [LARGE SCALE GENOMIC DNA]</scope>
    <source>
        <strain evidence="2 3">NBRC 106429</strain>
    </source>
</reference>
<dbReference type="AlphaFoldDB" id="A0A512DT81"/>
<evidence type="ECO:0000313" key="2">
    <source>
        <dbReference type="EMBL" id="GEO39420.1"/>
    </source>
</evidence>
<feature type="region of interest" description="Disordered" evidence="1">
    <location>
        <begin position="55"/>
        <end position="75"/>
    </location>
</feature>
<evidence type="ECO:0000313" key="3">
    <source>
        <dbReference type="Proteomes" id="UP000321523"/>
    </source>
</evidence>
<comment type="caution">
    <text evidence="2">The sequence shown here is derived from an EMBL/GenBank/DDBJ whole genome shotgun (WGS) entry which is preliminary data.</text>
</comment>
<evidence type="ECO:0008006" key="4">
    <source>
        <dbReference type="Google" id="ProtNLM"/>
    </source>
</evidence>
<keyword evidence="3" id="KW-1185">Reference proteome</keyword>